<comment type="subcellular location">
    <subcellularLocation>
        <location evidence="1">Cell membrane</location>
        <topology evidence="1">Multi-pass membrane protein</topology>
    </subcellularLocation>
</comment>
<feature type="transmembrane region" description="Helical" evidence="9">
    <location>
        <begin position="63"/>
        <end position="80"/>
    </location>
</feature>
<evidence type="ECO:0000313" key="10">
    <source>
        <dbReference type="EMBL" id="CAA9277454.1"/>
    </source>
</evidence>
<reference evidence="10" key="1">
    <citation type="submission" date="2020-02" db="EMBL/GenBank/DDBJ databases">
        <authorList>
            <person name="Meier V. D."/>
        </authorList>
    </citation>
    <scope>NUCLEOTIDE SEQUENCE</scope>
    <source>
        <strain evidence="10">AVDCRST_MAG77</strain>
    </source>
</reference>
<proteinExistence type="inferred from homology"/>
<feature type="transmembrane region" description="Helical" evidence="9">
    <location>
        <begin position="157"/>
        <end position="179"/>
    </location>
</feature>
<keyword evidence="3" id="KW-0813">Transport</keyword>
<evidence type="ECO:0008006" key="11">
    <source>
        <dbReference type="Google" id="ProtNLM"/>
    </source>
</evidence>
<protein>
    <recommendedName>
        <fullName evidence="11">AzlC family protein</fullName>
    </recommendedName>
</protein>
<dbReference type="GO" id="GO:0005886">
    <property type="term" value="C:plasma membrane"/>
    <property type="evidence" value="ECO:0007669"/>
    <property type="project" value="UniProtKB-SubCell"/>
</dbReference>
<dbReference type="AlphaFoldDB" id="A0A6J4JED1"/>
<dbReference type="InterPro" id="IPR011606">
    <property type="entry name" value="Brnchd-chn_aa_trnsp_permease"/>
</dbReference>
<dbReference type="PANTHER" id="PTHR34979">
    <property type="entry name" value="INNER MEMBRANE PROTEIN YGAZ"/>
    <property type="match status" value="1"/>
</dbReference>
<feature type="transmembrane region" description="Helical" evidence="9">
    <location>
        <begin position="186"/>
        <end position="203"/>
    </location>
</feature>
<comment type="similarity">
    <text evidence="2">Belongs to the AzlC family.</text>
</comment>
<feature type="transmembrane region" description="Helical" evidence="9">
    <location>
        <begin position="128"/>
        <end position="151"/>
    </location>
</feature>
<feature type="compositionally biased region" description="Basic and acidic residues" evidence="8">
    <location>
        <begin position="243"/>
        <end position="253"/>
    </location>
</feature>
<evidence type="ECO:0000256" key="9">
    <source>
        <dbReference type="SAM" id="Phobius"/>
    </source>
</evidence>
<evidence type="ECO:0000256" key="6">
    <source>
        <dbReference type="ARBA" id="ARBA00022989"/>
    </source>
</evidence>
<keyword evidence="4" id="KW-1003">Cell membrane</keyword>
<evidence type="ECO:0000256" key="4">
    <source>
        <dbReference type="ARBA" id="ARBA00022475"/>
    </source>
</evidence>
<feature type="transmembrane region" description="Helical" evidence="9">
    <location>
        <begin position="12"/>
        <end position="31"/>
    </location>
</feature>
<evidence type="ECO:0000256" key="7">
    <source>
        <dbReference type="ARBA" id="ARBA00023136"/>
    </source>
</evidence>
<dbReference type="PANTHER" id="PTHR34979:SF1">
    <property type="entry name" value="INNER MEMBRANE PROTEIN YGAZ"/>
    <property type="match status" value="1"/>
</dbReference>
<dbReference type="EMBL" id="CADCTC010000197">
    <property type="protein sequence ID" value="CAA9277454.1"/>
    <property type="molecule type" value="Genomic_DNA"/>
</dbReference>
<evidence type="ECO:0000256" key="2">
    <source>
        <dbReference type="ARBA" id="ARBA00010735"/>
    </source>
</evidence>
<feature type="region of interest" description="Disordered" evidence="8">
    <location>
        <begin position="228"/>
        <end position="253"/>
    </location>
</feature>
<evidence type="ECO:0000256" key="5">
    <source>
        <dbReference type="ARBA" id="ARBA00022692"/>
    </source>
</evidence>
<name>A0A6J4JED1_9CHLR</name>
<accession>A0A6J4JED1</accession>
<dbReference type="Pfam" id="PF03591">
    <property type="entry name" value="AzlC"/>
    <property type="match status" value="1"/>
</dbReference>
<keyword evidence="7 9" id="KW-0472">Membrane</keyword>
<evidence type="ECO:0000256" key="8">
    <source>
        <dbReference type="SAM" id="MobiDB-lite"/>
    </source>
</evidence>
<keyword evidence="5 9" id="KW-0812">Transmembrane</keyword>
<organism evidence="10">
    <name type="scientific">uncultured Chloroflexota bacterium</name>
    <dbReference type="NCBI Taxonomy" id="166587"/>
    <lineage>
        <taxon>Bacteria</taxon>
        <taxon>Bacillati</taxon>
        <taxon>Chloroflexota</taxon>
        <taxon>environmental samples</taxon>
    </lineage>
</organism>
<evidence type="ECO:0000256" key="3">
    <source>
        <dbReference type="ARBA" id="ARBA00022448"/>
    </source>
</evidence>
<dbReference type="GO" id="GO:1903785">
    <property type="term" value="P:L-valine transmembrane transport"/>
    <property type="evidence" value="ECO:0007669"/>
    <property type="project" value="TreeGrafter"/>
</dbReference>
<keyword evidence="6 9" id="KW-1133">Transmembrane helix</keyword>
<sequence length="253" mass="25595">MRRAAVAGVTDLLPFLPGVALLGVVFGASAVGMGLGKALVVGMSLIVYSGSAQLAALSVWQQPGLVICLTVLALSLRYSLMTATLATRMGGPSETPRWLRAVLAFGVTDENYATAAARYRDGARIEPAYLAGSGAALFVAWTGGTVVGVLAGASPQLAGWSDLTGAVFPMVFLVLVVLTSTTLTRAFVALLGAALGVAGALALPPGWHIVAAGLLAAAAGPVVERVFNGKETPPPQGEGSVAVRDDVPRSSGR</sequence>
<gene>
    <name evidence="10" type="ORF">AVDCRST_MAG77-3605</name>
</gene>
<evidence type="ECO:0000256" key="1">
    <source>
        <dbReference type="ARBA" id="ARBA00004651"/>
    </source>
</evidence>